<dbReference type="OrthoDB" id="5572587at2759"/>
<sequence>MKRRILMFIIFFTDTSYEKACSGSRRGSAPTTPVLGSRALELTPSRIVSFFSKRSFRANPLKRTKSVTKLERKRVPDNIPVDRLRSSRSHESLLSGHSHNSMLMMHTFDLGLGLITSSATGSNTNGQVPSSGVDIKPLHSSVLGRDHCFQVTLPGAPNSPKYFSCGSAEERDKWVYSLRKAVQPDRENARRTENSLKIWILEAKGVANKKRYFCEVYLDKTLYARTSGKQKGEMCFWGEHFDFQSLPTVNILNVHLYREPDKKKKRDKSVLIGTVSIPIHDITSRYLTEKWYPVFSEKVLVGGASGVMHSASTSALSSSSYASNSSSKDPPALRVKCRFQSVDILPLSVYQEFLEYLKNEYSTVCEALEPVVGVRAKEDIATALVHVMQREGLAQDFLADLVMMDIHRVGKHIYFIQMMSG</sequence>
<dbReference type="EMBL" id="KZ308363">
    <property type="protein sequence ID" value="KAG8228210.1"/>
    <property type="molecule type" value="Genomic_DNA"/>
</dbReference>
<feature type="domain" description="PH" evidence="2">
    <location>
        <begin position="146"/>
        <end position="183"/>
    </location>
</feature>
<keyword evidence="5" id="KW-1185">Reference proteome</keyword>
<dbReference type="AlphaFoldDB" id="A0A8K0K6M6"/>
<dbReference type="InterPro" id="IPR011993">
    <property type="entry name" value="PH-like_dom_sf"/>
</dbReference>
<evidence type="ECO:0000259" key="3">
    <source>
        <dbReference type="PROSITE" id="PS50004"/>
    </source>
</evidence>
<reference evidence="4" key="1">
    <citation type="submission" date="2013-04" db="EMBL/GenBank/DDBJ databases">
        <authorList>
            <person name="Qu J."/>
            <person name="Murali S.C."/>
            <person name="Bandaranaike D."/>
            <person name="Bellair M."/>
            <person name="Blankenburg K."/>
            <person name="Chao H."/>
            <person name="Dinh H."/>
            <person name="Doddapaneni H."/>
            <person name="Downs B."/>
            <person name="Dugan-Rocha S."/>
            <person name="Elkadiri S."/>
            <person name="Gnanaolivu R.D."/>
            <person name="Hernandez B."/>
            <person name="Javaid M."/>
            <person name="Jayaseelan J.C."/>
            <person name="Lee S."/>
            <person name="Li M."/>
            <person name="Ming W."/>
            <person name="Munidasa M."/>
            <person name="Muniz J."/>
            <person name="Nguyen L."/>
            <person name="Ongeri F."/>
            <person name="Osuji N."/>
            <person name="Pu L.-L."/>
            <person name="Puazo M."/>
            <person name="Qu C."/>
            <person name="Quiroz J."/>
            <person name="Raj R."/>
            <person name="Weissenberger G."/>
            <person name="Xin Y."/>
            <person name="Zou X."/>
            <person name="Han Y."/>
            <person name="Richards S."/>
            <person name="Worley K."/>
            <person name="Muzny D."/>
            <person name="Gibbs R."/>
        </authorList>
    </citation>
    <scope>NUCLEOTIDE SEQUENCE</scope>
    <source>
        <strain evidence="4">Sampled in the wild</strain>
    </source>
</reference>
<dbReference type="Gene3D" id="2.30.29.30">
    <property type="entry name" value="Pleckstrin-homology domain (PH domain)/Phosphotyrosine-binding domain (PTB)"/>
    <property type="match status" value="1"/>
</dbReference>
<feature type="domain" description="C2" evidence="3">
    <location>
        <begin position="174"/>
        <end position="292"/>
    </location>
</feature>
<dbReference type="Proteomes" id="UP000792457">
    <property type="component" value="Unassembled WGS sequence"/>
</dbReference>
<dbReference type="PROSITE" id="PS50003">
    <property type="entry name" value="PH_DOMAIN"/>
    <property type="match status" value="1"/>
</dbReference>
<accession>A0A8K0K6M6</accession>
<dbReference type="GO" id="GO:0005096">
    <property type="term" value="F:GTPase activator activity"/>
    <property type="evidence" value="ECO:0007669"/>
    <property type="project" value="UniProtKB-KW"/>
</dbReference>
<dbReference type="InterPro" id="IPR035892">
    <property type="entry name" value="C2_domain_sf"/>
</dbReference>
<name>A0A8K0K6M6_LADFU</name>
<evidence type="ECO:0000313" key="4">
    <source>
        <dbReference type="EMBL" id="KAG8228210.1"/>
    </source>
</evidence>
<reference evidence="4" key="2">
    <citation type="submission" date="2017-10" db="EMBL/GenBank/DDBJ databases">
        <title>Ladona fulva Genome sequencing and assembly.</title>
        <authorList>
            <person name="Murali S."/>
            <person name="Richards S."/>
            <person name="Bandaranaike D."/>
            <person name="Bellair M."/>
            <person name="Blankenburg K."/>
            <person name="Chao H."/>
            <person name="Dinh H."/>
            <person name="Doddapaneni H."/>
            <person name="Dugan-Rocha S."/>
            <person name="Elkadiri S."/>
            <person name="Gnanaolivu R."/>
            <person name="Hernandez B."/>
            <person name="Skinner E."/>
            <person name="Javaid M."/>
            <person name="Lee S."/>
            <person name="Li M."/>
            <person name="Ming W."/>
            <person name="Munidasa M."/>
            <person name="Muniz J."/>
            <person name="Nguyen L."/>
            <person name="Hughes D."/>
            <person name="Osuji N."/>
            <person name="Pu L.-L."/>
            <person name="Puazo M."/>
            <person name="Qu C."/>
            <person name="Quiroz J."/>
            <person name="Raj R."/>
            <person name="Weissenberger G."/>
            <person name="Xin Y."/>
            <person name="Zou X."/>
            <person name="Han Y."/>
            <person name="Worley K."/>
            <person name="Muzny D."/>
            <person name="Gibbs R."/>
        </authorList>
    </citation>
    <scope>NUCLEOTIDE SEQUENCE</scope>
    <source>
        <strain evidence="4">Sampled in the wild</strain>
    </source>
</reference>
<dbReference type="Pfam" id="PF25321">
    <property type="entry name" value="PH_RASGAP"/>
    <property type="match status" value="1"/>
</dbReference>
<dbReference type="SUPFAM" id="SSF50729">
    <property type="entry name" value="PH domain-like"/>
    <property type="match status" value="1"/>
</dbReference>
<evidence type="ECO:0000259" key="2">
    <source>
        <dbReference type="PROSITE" id="PS50003"/>
    </source>
</evidence>
<proteinExistence type="predicted"/>
<dbReference type="InterPro" id="IPR039360">
    <property type="entry name" value="Ras_GTPase"/>
</dbReference>
<organism evidence="4 5">
    <name type="scientific">Ladona fulva</name>
    <name type="common">Scarce chaser dragonfly</name>
    <name type="synonym">Libellula fulva</name>
    <dbReference type="NCBI Taxonomy" id="123851"/>
    <lineage>
        <taxon>Eukaryota</taxon>
        <taxon>Metazoa</taxon>
        <taxon>Ecdysozoa</taxon>
        <taxon>Arthropoda</taxon>
        <taxon>Hexapoda</taxon>
        <taxon>Insecta</taxon>
        <taxon>Pterygota</taxon>
        <taxon>Palaeoptera</taxon>
        <taxon>Odonata</taxon>
        <taxon>Epiprocta</taxon>
        <taxon>Anisoptera</taxon>
        <taxon>Libelluloidea</taxon>
        <taxon>Libellulidae</taxon>
        <taxon>Ladona</taxon>
    </lineage>
</organism>
<dbReference type="Gene3D" id="1.10.506.20">
    <property type="match status" value="1"/>
</dbReference>
<dbReference type="InterPro" id="IPR008936">
    <property type="entry name" value="Rho_GTPase_activation_prot"/>
</dbReference>
<dbReference type="InterPro" id="IPR057606">
    <property type="entry name" value="SynGAP1-like_PH"/>
</dbReference>
<evidence type="ECO:0000313" key="5">
    <source>
        <dbReference type="Proteomes" id="UP000792457"/>
    </source>
</evidence>
<dbReference type="SUPFAM" id="SSF49562">
    <property type="entry name" value="C2 domain (Calcium/lipid-binding domain, CaLB)"/>
    <property type="match status" value="1"/>
</dbReference>
<comment type="caution">
    <text evidence="4">The sequence shown here is derived from an EMBL/GenBank/DDBJ whole genome shotgun (WGS) entry which is preliminary data.</text>
</comment>
<gene>
    <name evidence="4" type="ORF">J437_LFUL004335</name>
</gene>
<protein>
    <submittedName>
        <fullName evidence="4">Uncharacterized protein</fullName>
    </submittedName>
</protein>
<dbReference type="PANTHER" id="PTHR10194:SF60">
    <property type="entry name" value="RAS GTPASE-ACTIVATING PROTEIN RASKOL"/>
    <property type="match status" value="1"/>
</dbReference>
<dbReference type="Gene3D" id="2.60.40.150">
    <property type="entry name" value="C2 domain"/>
    <property type="match status" value="1"/>
</dbReference>
<dbReference type="SUPFAM" id="SSF48350">
    <property type="entry name" value="GTPase activation domain, GAP"/>
    <property type="match status" value="1"/>
</dbReference>
<dbReference type="InterPro" id="IPR001849">
    <property type="entry name" value="PH_domain"/>
</dbReference>
<keyword evidence="1" id="KW-0343">GTPase activation</keyword>
<dbReference type="CDD" id="cd04013">
    <property type="entry name" value="C2_SynGAP_like"/>
    <property type="match status" value="1"/>
</dbReference>
<dbReference type="PROSITE" id="PS50004">
    <property type="entry name" value="C2"/>
    <property type="match status" value="1"/>
</dbReference>
<dbReference type="PANTHER" id="PTHR10194">
    <property type="entry name" value="RAS GTPASE-ACTIVATING PROTEINS"/>
    <property type="match status" value="1"/>
</dbReference>
<dbReference type="Pfam" id="PF00168">
    <property type="entry name" value="C2"/>
    <property type="match status" value="1"/>
</dbReference>
<dbReference type="InterPro" id="IPR000008">
    <property type="entry name" value="C2_dom"/>
</dbReference>
<dbReference type="SMART" id="SM00239">
    <property type="entry name" value="C2"/>
    <property type="match status" value="1"/>
</dbReference>
<evidence type="ECO:0000256" key="1">
    <source>
        <dbReference type="ARBA" id="ARBA00022468"/>
    </source>
</evidence>